<dbReference type="GO" id="GO:0003714">
    <property type="term" value="F:transcription corepressor activity"/>
    <property type="evidence" value="ECO:0007669"/>
    <property type="project" value="TreeGrafter"/>
</dbReference>
<dbReference type="AlphaFoldDB" id="A0AAV9Y3K0"/>
<dbReference type="GO" id="GO:0005634">
    <property type="term" value="C:nucleus"/>
    <property type="evidence" value="ECO:0007669"/>
    <property type="project" value="UniProtKB-SubCell"/>
</dbReference>
<keyword evidence="6" id="KW-1185">Reference proteome</keyword>
<dbReference type="PANTHER" id="PTHR15111">
    <property type="entry name" value="RNA POLYMERASE II SUBUNIT 5-MEDIATING PROTEIN NNX3"/>
    <property type="match status" value="1"/>
</dbReference>
<accession>A0AAV9Y3K0</accession>
<proteinExistence type="inferred from homology"/>
<feature type="region of interest" description="Disordered" evidence="4">
    <location>
        <begin position="213"/>
        <end position="247"/>
    </location>
</feature>
<name>A0AAV9Y3K0_9CRYT</name>
<protein>
    <submittedName>
        <fullName evidence="5">Prefoldin like molecular chaperone</fullName>
    </submittedName>
</protein>
<dbReference type="InterPro" id="IPR009053">
    <property type="entry name" value="Prefoldin"/>
</dbReference>
<dbReference type="InterPro" id="IPR004127">
    <property type="entry name" value="Prefoldin_subunit_alpha"/>
</dbReference>
<evidence type="ECO:0000313" key="6">
    <source>
        <dbReference type="Proteomes" id="UP001311799"/>
    </source>
</evidence>
<dbReference type="Gene3D" id="1.10.287.370">
    <property type="match status" value="1"/>
</dbReference>
<dbReference type="GO" id="GO:0003682">
    <property type="term" value="F:chromatin binding"/>
    <property type="evidence" value="ECO:0007669"/>
    <property type="project" value="TreeGrafter"/>
</dbReference>
<comment type="caution">
    <text evidence="5">The sequence shown here is derived from an EMBL/GenBank/DDBJ whole genome shotgun (WGS) entry which is preliminary data.</text>
</comment>
<dbReference type="GO" id="GO:0000122">
    <property type="term" value="P:negative regulation of transcription by RNA polymerase II"/>
    <property type="evidence" value="ECO:0007669"/>
    <property type="project" value="TreeGrafter"/>
</dbReference>
<evidence type="ECO:0000313" key="5">
    <source>
        <dbReference type="EMBL" id="KAK6589666.1"/>
    </source>
</evidence>
<organism evidence="5 6">
    <name type="scientific">Cryptosporidium xiaoi</name>
    <dbReference type="NCBI Taxonomy" id="659607"/>
    <lineage>
        <taxon>Eukaryota</taxon>
        <taxon>Sar</taxon>
        <taxon>Alveolata</taxon>
        <taxon>Apicomplexa</taxon>
        <taxon>Conoidasida</taxon>
        <taxon>Coccidia</taxon>
        <taxon>Eucoccidiorida</taxon>
        <taxon>Eimeriorina</taxon>
        <taxon>Cryptosporidiidae</taxon>
        <taxon>Cryptosporidium</taxon>
    </lineage>
</organism>
<gene>
    <name evidence="5" type="ORF">RS030_153</name>
</gene>
<dbReference type="Pfam" id="PF02996">
    <property type="entry name" value="Prefoldin"/>
    <property type="match status" value="1"/>
</dbReference>
<keyword evidence="2" id="KW-0539">Nucleus</keyword>
<dbReference type="GO" id="GO:0019212">
    <property type="term" value="F:phosphatase inhibitor activity"/>
    <property type="evidence" value="ECO:0007669"/>
    <property type="project" value="TreeGrafter"/>
</dbReference>
<dbReference type="Proteomes" id="UP001311799">
    <property type="component" value="Unassembled WGS sequence"/>
</dbReference>
<comment type="subcellular location">
    <subcellularLocation>
        <location evidence="1">Nucleus</location>
    </subcellularLocation>
</comment>
<evidence type="ECO:0000256" key="3">
    <source>
        <dbReference type="ARBA" id="ARBA00038295"/>
    </source>
</evidence>
<evidence type="ECO:0000256" key="1">
    <source>
        <dbReference type="ARBA" id="ARBA00004123"/>
    </source>
</evidence>
<dbReference type="SUPFAM" id="SSF46579">
    <property type="entry name" value="Prefoldin"/>
    <property type="match status" value="1"/>
</dbReference>
<reference evidence="5 6" key="1">
    <citation type="submission" date="2023-10" db="EMBL/GenBank/DDBJ databases">
        <title>Comparative genomics analysis reveals potential genetic determinants of host preference in Cryptosporidium xiaoi.</title>
        <authorList>
            <person name="Xiao L."/>
            <person name="Li J."/>
        </authorList>
    </citation>
    <scope>NUCLEOTIDE SEQUENCE [LARGE SCALE GENOMIC DNA]</scope>
    <source>
        <strain evidence="5 6">52996</strain>
    </source>
</reference>
<dbReference type="EMBL" id="JAWDEY010000011">
    <property type="protein sequence ID" value="KAK6589666.1"/>
    <property type="molecule type" value="Genomic_DNA"/>
</dbReference>
<sequence length="247" mass="28299">MDLNESSILYKNKEGIEYEISELNGMISEFNQVSNVLERLPNKVQHEIMVPLGPLAFSQGYIINTNKVLMLLGTDLYLESTPKESLGTINRRRLQAQECLGTLVKNLNKINESLRIKEDETYVLNLKNNNNNGDNTSNNIIFRDGFAEIREEINDHYESIPPPLSNFDSDNNKIPFIPDANVEKLPPNNHDILRETETNNLINDIKSQFSEIQISDDNPKNKNETKNSSSGLKKNMSLFKQRMQEKK</sequence>
<dbReference type="CDD" id="cd23159">
    <property type="entry name" value="Prefoldin_URI1"/>
    <property type="match status" value="1"/>
</dbReference>
<evidence type="ECO:0000256" key="2">
    <source>
        <dbReference type="ARBA" id="ARBA00023242"/>
    </source>
</evidence>
<dbReference type="InterPro" id="IPR052255">
    <property type="entry name" value="RNA_pol_II_subunit5-mediator"/>
</dbReference>
<dbReference type="PANTHER" id="PTHR15111:SF0">
    <property type="entry name" value="UNCONVENTIONAL PREFOLDIN RPB5 INTERACTOR 1"/>
    <property type="match status" value="1"/>
</dbReference>
<evidence type="ECO:0000256" key="4">
    <source>
        <dbReference type="SAM" id="MobiDB-lite"/>
    </source>
</evidence>
<comment type="similarity">
    <text evidence="3">Belongs to the RNA polymerase II subunit 5-mediating protein family.</text>
</comment>